<name>A0A0F9FML1_9ZZZZ</name>
<organism evidence="6">
    <name type="scientific">marine sediment metagenome</name>
    <dbReference type="NCBI Taxonomy" id="412755"/>
    <lineage>
        <taxon>unclassified sequences</taxon>
        <taxon>metagenomes</taxon>
        <taxon>ecological metagenomes</taxon>
    </lineage>
</organism>
<evidence type="ECO:0000256" key="2">
    <source>
        <dbReference type="ARBA" id="ARBA00022643"/>
    </source>
</evidence>
<accession>A0A0F9FML1</accession>
<dbReference type="EMBL" id="LAZR01020780">
    <property type="protein sequence ID" value="KKL87644.1"/>
    <property type="molecule type" value="Genomic_DNA"/>
</dbReference>
<dbReference type="SUPFAM" id="SSF51679">
    <property type="entry name" value="Bacterial luciferase-like"/>
    <property type="match status" value="1"/>
</dbReference>
<keyword evidence="3" id="KW-0560">Oxidoreductase</keyword>
<evidence type="ECO:0000259" key="5">
    <source>
        <dbReference type="Pfam" id="PF00296"/>
    </source>
</evidence>
<dbReference type="AlphaFoldDB" id="A0A0F9FML1"/>
<reference evidence="6" key="1">
    <citation type="journal article" date="2015" name="Nature">
        <title>Complex archaea that bridge the gap between prokaryotes and eukaryotes.</title>
        <authorList>
            <person name="Spang A."/>
            <person name="Saw J.H."/>
            <person name="Jorgensen S.L."/>
            <person name="Zaremba-Niedzwiedzka K."/>
            <person name="Martijn J."/>
            <person name="Lind A.E."/>
            <person name="van Eijk R."/>
            <person name="Schleper C."/>
            <person name="Guy L."/>
            <person name="Ettema T.J."/>
        </authorList>
    </citation>
    <scope>NUCLEOTIDE SEQUENCE</scope>
</reference>
<dbReference type="InterPro" id="IPR036661">
    <property type="entry name" value="Luciferase-like_sf"/>
</dbReference>
<keyword evidence="2" id="KW-0288">FMN</keyword>
<comment type="caution">
    <text evidence="6">The sequence shown here is derived from an EMBL/GenBank/DDBJ whole genome shotgun (WGS) entry which is preliminary data.</text>
</comment>
<feature type="domain" description="Luciferase-like" evidence="5">
    <location>
        <begin position="15"/>
        <end position="234"/>
    </location>
</feature>
<evidence type="ECO:0000256" key="4">
    <source>
        <dbReference type="ARBA" id="ARBA00023033"/>
    </source>
</evidence>
<dbReference type="Pfam" id="PF00296">
    <property type="entry name" value="Bac_luciferase"/>
    <property type="match status" value="1"/>
</dbReference>
<dbReference type="InterPro" id="IPR011251">
    <property type="entry name" value="Luciferase-like_dom"/>
</dbReference>
<evidence type="ECO:0000313" key="6">
    <source>
        <dbReference type="EMBL" id="KKL87644.1"/>
    </source>
</evidence>
<keyword evidence="4" id="KW-0503">Monooxygenase</keyword>
<gene>
    <name evidence="6" type="ORF">LCGC14_1932650</name>
</gene>
<evidence type="ECO:0000256" key="1">
    <source>
        <dbReference type="ARBA" id="ARBA00022630"/>
    </source>
</evidence>
<dbReference type="Gene3D" id="3.20.20.30">
    <property type="entry name" value="Luciferase-like domain"/>
    <property type="match status" value="1"/>
</dbReference>
<evidence type="ECO:0000256" key="3">
    <source>
        <dbReference type="ARBA" id="ARBA00023002"/>
    </source>
</evidence>
<dbReference type="PANTHER" id="PTHR42847:SF4">
    <property type="entry name" value="ALKANESULFONATE MONOOXYGENASE-RELATED"/>
    <property type="match status" value="1"/>
</dbReference>
<keyword evidence="1" id="KW-0285">Flavoprotein</keyword>
<dbReference type="GO" id="GO:0046306">
    <property type="term" value="P:alkanesulfonate catabolic process"/>
    <property type="evidence" value="ECO:0007669"/>
    <property type="project" value="TreeGrafter"/>
</dbReference>
<dbReference type="InterPro" id="IPR050172">
    <property type="entry name" value="SsuD_RutA_monooxygenase"/>
</dbReference>
<sequence length="283" mass="32501">MKFGINLLAVMKFFPLKLFSKLAVLSEELGYNGYFMADHYNLPGPIHECLEPFTTLAYIAAKTKKINLGTMVTPIPRYFPPQLAKIVAHVDHLSEGRIIFGIGAGWHPPEFKTYCQDQTFYDSSQLVNRTIEGMKLIFKLWTEKSVEFEGKYYSLKRANLEPKPFQKPYPPIWSGGKGDFMLKMAAKHFDGWIYVNWEQKNSEDYQKKVEKVKKHLQVFGRDINKFTFAIQASIADPLERVKTFVDAGCNYYVPVLGYPKQLKADQCLPAAKNFAHEVMASFK</sequence>
<dbReference type="GO" id="GO:0008726">
    <property type="term" value="F:alkanesulfonate monooxygenase activity"/>
    <property type="evidence" value="ECO:0007669"/>
    <property type="project" value="TreeGrafter"/>
</dbReference>
<proteinExistence type="predicted"/>
<dbReference type="PANTHER" id="PTHR42847">
    <property type="entry name" value="ALKANESULFONATE MONOOXYGENASE"/>
    <property type="match status" value="1"/>
</dbReference>
<protein>
    <recommendedName>
        <fullName evidence="5">Luciferase-like domain-containing protein</fullName>
    </recommendedName>
</protein>